<name>A0A8H6HMU1_9AGAR</name>
<proteinExistence type="predicted"/>
<keyword evidence="1" id="KW-0175">Coiled coil</keyword>
<reference evidence="3 4" key="1">
    <citation type="submission" date="2020-07" db="EMBL/GenBank/DDBJ databases">
        <title>Comparative genomics of pyrophilous fungi reveals a link between fire events and developmental genes.</title>
        <authorList>
            <consortium name="DOE Joint Genome Institute"/>
            <person name="Steindorff A.S."/>
            <person name="Carver A."/>
            <person name="Calhoun S."/>
            <person name="Stillman K."/>
            <person name="Liu H."/>
            <person name="Lipzen A."/>
            <person name="Pangilinan J."/>
            <person name="Labutti K."/>
            <person name="Bruns T.D."/>
            <person name="Grigoriev I.V."/>
        </authorList>
    </citation>
    <scope>NUCLEOTIDE SEQUENCE [LARGE SCALE GENOMIC DNA]</scope>
    <source>
        <strain evidence="3 4">CBS 144469</strain>
    </source>
</reference>
<sequence length="353" mass="37987">MGRPAGKRKQAASATKGGKASKPSPSKPSRPPVDESSPSKARAPRRCNVCPDRPLKSECACSSRGKKKEGPAPPYPVPSPVPPPPVTPVAQRHVPQVALLPSTPTRSSTTPGTFALPPTTPALRTTPAGQSQPVTPVPESPPEQEGSSTPSTPAPDETQADPTTTPQQKRVHPSDTNAVYGHVNGAARGTTVISMARVRAMKAPYTTRATATHGFDYLSRDLISRCEALADRTSGWLYIAMQHPGSKLPFLHYTSRKLRREAAAEMNTIHKEVGDMMKLVKRGDRAQDLNIERATMQAEKMVQEATDMATKSEQAAKAAQEENARLLAELAARDHQIAIRDRLLARRGPHAVE</sequence>
<organism evidence="3 4">
    <name type="scientific">Ephemerocybe angulata</name>
    <dbReference type="NCBI Taxonomy" id="980116"/>
    <lineage>
        <taxon>Eukaryota</taxon>
        <taxon>Fungi</taxon>
        <taxon>Dikarya</taxon>
        <taxon>Basidiomycota</taxon>
        <taxon>Agaricomycotina</taxon>
        <taxon>Agaricomycetes</taxon>
        <taxon>Agaricomycetidae</taxon>
        <taxon>Agaricales</taxon>
        <taxon>Agaricineae</taxon>
        <taxon>Psathyrellaceae</taxon>
        <taxon>Ephemerocybe</taxon>
    </lineage>
</organism>
<dbReference type="EMBL" id="JACGCI010000064">
    <property type="protein sequence ID" value="KAF6749335.1"/>
    <property type="molecule type" value="Genomic_DNA"/>
</dbReference>
<evidence type="ECO:0000256" key="2">
    <source>
        <dbReference type="SAM" id="MobiDB-lite"/>
    </source>
</evidence>
<evidence type="ECO:0000256" key="1">
    <source>
        <dbReference type="SAM" id="Coils"/>
    </source>
</evidence>
<dbReference type="AlphaFoldDB" id="A0A8H6HMU1"/>
<evidence type="ECO:0000313" key="4">
    <source>
        <dbReference type="Proteomes" id="UP000521943"/>
    </source>
</evidence>
<protein>
    <submittedName>
        <fullName evidence="3">Uncharacterized protein</fullName>
    </submittedName>
</protein>
<gene>
    <name evidence="3" type="ORF">DFP72DRAFT_1073452</name>
</gene>
<feature type="compositionally biased region" description="Low complexity" evidence="2">
    <location>
        <begin position="11"/>
        <end position="24"/>
    </location>
</feature>
<accession>A0A8H6HMU1</accession>
<feature type="coiled-coil region" evidence="1">
    <location>
        <begin position="302"/>
        <end position="329"/>
    </location>
</feature>
<feature type="region of interest" description="Disordered" evidence="2">
    <location>
        <begin position="1"/>
        <end position="181"/>
    </location>
</feature>
<dbReference type="Proteomes" id="UP000521943">
    <property type="component" value="Unassembled WGS sequence"/>
</dbReference>
<feature type="compositionally biased region" description="Basic residues" evidence="2">
    <location>
        <begin position="1"/>
        <end position="10"/>
    </location>
</feature>
<feature type="compositionally biased region" description="Pro residues" evidence="2">
    <location>
        <begin position="71"/>
        <end position="87"/>
    </location>
</feature>
<evidence type="ECO:0000313" key="3">
    <source>
        <dbReference type="EMBL" id="KAF6749335.1"/>
    </source>
</evidence>
<dbReference type="OrthoDB" id="3060861at2759"/>
<feature type="compositionally biased region" description="Low complexity" evidence="2">
    <location>
        <begin position="101"/>
        <end position="129"/>
    </location>
</feature>
<comment type="caution">
    <text evidence="3">The sequence shown here is derived from an EMBL/GenBank/DDBJ whole genome shotgun (WGS) entry which is preliminary data.</text>
</comment>
<keyword evidence="4" id="KW-1185">Reference proteome</keyword>